<keyword evidence="8 9" id="KW-0670">Pyruvate</keyword>
<keyword evidence="4 9" id="KW-0068">Autocatalytic cleavage</keyword>
<keyword evidence="3 9" id="KW-0210">Decarboxylase</keyword>
<dbReference type="Proteomes" id="UP000268469">
    <property type="component" value="Unassembled WGS sequence"/>
</dbReference>
<keyword evidence="6 9" id="KW-0456">Lyase</keyword>
<dbReference type="EMBL" id="QNBE01000039">
    <property type="protein sequence ID" value="RKX70438.1"/>
    <property type="molecule type" value="Genomic_DNA"/>
</dbReference>
<dbReference type="EC" id="4.1.1.11" evidence="9"/>
<keyword evidence="7 9" id="KW-0704">Schiff base</keyword>
<sequence>MYYKVLRVKINRAKVTGKNLYYEGSVTLPSSLIRDLGIIPGEAVLCVNLNNGARFESYIIEGEKDGEVILNGGAARLGEIGDELLLLFFSYLREEEIKDHKPKIVRLDDRNRPCGR</sequence>
<organism evidence="10 11">
    <name type="scientific">candidate division WOR-3 bacterium</name>
    <dbReference type="NCBI Taxonomy" id="2052148"/>
    <lineage>
        <taxon>Bacteria</taxon>
        <taxon>Bacteria division WOR-3</taxon>
    </lineage>
</organism>
<evidence type="ECO:0000256" key="4">
    <source>
        <dbReference type="ARBA" id="ARBA00022813"/>
    </source>
</evidence>
<comment type="subunit">
    <text evidence="9">Heterooctamer of four alpha and four beta subunits.</text>
</comment>
<protein>
    <recommendedName>
        <fullName evidence="9">Aspartate 1-decarboxylase</fullName>
        <ecNumber evidence="9">4.1.1.11</ecNumber>
    </recommendedName>
    <alternativeName>
        <fullName evidence="9">Aspartate alpha-decarboxylase</fullName>
    </alternativeName>
    <component>
        <recommendedName>
            <fullName evidence="9">Aspartate 1-decarboxylase beta chain</fullName>
        </recommendedName>
    </component>
    <component>
        <recommendedName>
            <fullName evidence="9">Aspartate 1-decarboxylase alpha chain</fullName>
        </recommendedName>
    </component>
</protein>
<comment type="catalytic activity">
    <reaction evidence="9">
        <text>L-aspartate + H(+) = beta-alanine + CO2</text>
        <dbReference type="Rhea" id="RHEA:19497"/>
        <dbReference type="ChEBI" id="CHEBI:15378"/>
        <dbReference type="ChEBI" id="CHEBI:16526"/>
        <dbReference type="ChEBI" id="CHEBI:29991"/>
        <dbReference type="ChEBI" id="CHEBI:57966"/>
        <dbReference type="EC" id="4.1.1.11"/>
    </reaction>
</comment>
<keyword evidence="1 9" id="KW-0963">Cytoplasm</keyword>
<comment type="caution">
    <text evidence="10">The sequence shown here is derived from an EMBL/GenBank/DDBJ whole genome shotgun (WGS) entry which is preliminary data.</text>
</comment>
<dbReference type="PANTHER" id="PTHR21012:SF0">
    <property type="entry name" value="ASPARTATE 1-DECARBOXYLASE"/>
    <property type="match status" value="1"/>
</dbReference>
<reference evidence="10 11" key="1">
    <citation type="submission" date="2018-06" db="EMBL/GenBank/DDBJ databases">
        <title>Extensive metabolic versatility and redundancy in microbially diverse, dynamic hydrothermal sediments.</title>
        <authorList>
            <person name="Dombrowski N."/>
            <person name="Teske A."/>
            <person name="Baker B.J."/>
        </authorList>
    </citation>
    <scope>NUCLEOTIDE SEQUENCE [LARGE SCALE GENOMIC DNA]</scope>
    <source>
        <strain evidence="10">B36_G15</strain>
    </source>
</reference>
<evidence type="ECO:0000313" key="10">
    <source>
        <dbReference type="EMBL" id="RKX70438.1"/>
    </source>
</evidence>
<dbReference type="SUPFAM" id="SSF50692">
    <property type="entry name" value="ADC-like"/>
    <property type="match status" value="1"/>
</dbReference>
<keyword evidence="5 9" id="KW-0865">Zymogen</keyword>
<name>A0A660SI28_UNCW3</name>
<evidence type="ECO:0000256" key="9">
    <source>
        <dbReference type="HAMAP-Rule" id="MF_00446"/>
    </source>
</evidence>
<dbReference type="PANTHER" id="PTHR21012">
    <property type="entry name" value="ASPARTATE 1-DECARBOXYLASE"/>
    <property type="match status" value="1"/>
</dbReference>
<comment type="cofactor">
    <cofactor evidence="9">
        <name>pyruvate</name>
        <dbReference type="ChEBI" id="CHEBI:15361"/>
    </cofactor>
    <text evidence="9">Binds 1 pyruvoyl group covalently per subunit.</text>
</comment>
<evidence type="ECO:0000256" key="8">
    <source>
        <dbReference type="ARBA" id="ARBA00023317"/>
    </source>
</evidence>
<comment type="PTM">
    <text evidence="9">Is synthesized initially as an inactive proenzyme, which is activated by self-cleavage at a specific serine bond to produce a beta-subunit with a hydroxyl group at its C-terminus and an alpha-subunit with a pyruvoyl group at its N-terminus.</text>
</comment>
<feature type="chain" id="PRO_5029055842" description="Aspartate 1-decarboxylase alpha chain" evidence="9">
    <location>
        <begin position="25"/>
        <end position="116"/>
    </location>
</feature>
<evidence type="ECO:0000313" key="11">
    <source>
        <dbReference type="Proteomes" id="UP000268469"/>
    </source>
</evidence>
<comment type="pathway">
    <text evidence="9">Cofactor biosynthesis; (R)-pantothenate biosynthesis; beta-alanine from L-aspartate: step 1/1.</text>
</comment>
<dbReference type="HAMAP" id="MF_00446">
    <property type="entry name" value="PanD"/>
    <property type="match status" value="1"/>
</dbReference>
<keyword evidence="2 9" id="KW-0566">Pantothenate biosynthesis</keyword>
<comment type="function">
    <text evidence="9">Catalyzes the pyruvoyl-dependent decarboxylation of aspartate to produce beta-alanine.</text>
</comment>
<dbReference type="GO" id="GO:0006523">
    <property type="term" value="P:alanine biosynthetic process"/>
    <property type="evidence" value="ECO:0007669"/>
    <property type="project" value="InterPro"/>
</dbReference>
<dbReference type="Gene3D" id="2.40.40.20">
    <property type="match status" value="1"/>
</dbReference>
<feature type="modified residue" description="Pyruvic acid (Ser)" evidence="9">
    <location>
        <position position="25"/>
    </location>
</feature>
<feature type="chain" id="PRO_5029055843" description="Aspartate 1-decarboxylase beta chain" evidence="9">
    <location>
        <begin position="1"/>
        <end position="24"/>
    </location>
</feature>
<comment type="caution">
    <text evidence="9">Lacks conserved residue(s) required for the propagation of feature annotation.</text>
</comment>
<dbReference type="GO" id="GO:0004068">
    <property type="term" value="F:aspartate 1-decarboxylase activity"/>
    <property type="evidence" value="ECO:0007669"/>
    <property type="project" value="UniProtKB-UniRule"/>
</dbReference>
<dbReference type="InterPro" id="IPR003190">
    <property type="entry name" value="Asp_decarbox"/>
</dbReference>
<evidence type="ECO:0000256" key="7">
    <source>
        <dbReference type="ARBA" id="ARBA00023270"/>
    </source>
</evidence>
<dbReference type="InterPro" id="IPR009010">
    <property type="entry name" value="Asp_de-COase-like_dom_sf"/>
</dbReference>
<dbReference type="GO" id="GO:0005829">
    <property type="term" value="C:cytosol"/>
    <property type="evidence" value="ECO:0007669"/>
    <property type="project" value="TreeGrafter"/>
</dbReference>
<comment type="subcellular location">
    <subcellularLocation>
        <location evidence="9">Cytoplasm</location>
    </subcellularLocation>
</comment>
<feature type="active site" description="Schiff-base intermediate with substrate; via pyruvic acid" evidence="9">
    <location>
        <position position="25"/>
    </location>
</feature>
<dbReference type="AlphaFoldDB" id="A0A660SI28"/>
<evidence type="ECO:0000256" key="3">
    <source>
        <dbReference type="ARBA" id="ARBA00022793"/>
    </source>
</evidence>
<feature type="active site" description="Proton donor" evidence="9">
    <location>
        <position position="58"/>
    </location>
</feature>
<feature type="binding site" evidence="9">
    <location>
        <begin position="72"/>
        <end position="74"/>
    </location>
    <ligand>
        <name>substrate</name>
    </ligand>
</feature>
<dbReference type="Pfam" id="PF02261">
    <property type="entry name" value="Asp_decarbox"/>
    <property type="match status" value="1"/>
</dbReference>
<proteinExistence type="inferred from homology"/>
<evidence type="ECO:0000256" key="5">
    <source>
        <dbReference type="ARBA" id="ARBA00023145"/>
    </source>
</evidence>
<comment type="similarity">
    <text evidence="9">Belongs to the PanD family.</text>
</comment>
<accession>A0A660SI28</accession>
<evidence type="ECO:0000256" key="2">
    <source>
        <dbReference type="ARBA" id="ARBA00022655"/>
    </source>
</evidence>
<dbReference type="GO" id="GO:0015940">
    <property type="term" value="P:pantothenate biosynthetic process"/>
    <property type="evidence" value="ECO:0007669"/>
    <property type="project" value="UniProtKB-UniRule"/>
</dbReference>
<dbReference type="UniPathway" id="UPA00028">
    <property type="reaction ID" value="UER00002"/>
</dbReference>
<gene>
    <name evidence="9" type="primary">panD</name>
    <name evidence="10" type="ORF">DRP53_04925</name>
</gene>
<evidence type="ECO:0000256" key="6">
    <source>
        <dbReference type="ARBA" id="ARBA00023239"/>
    </source>
</evidence>
<evidence type="ECO:0000256" key="1">
    <source>
        <dbReference type="ARBA" id="ARBA00022490"/>
    </source>
</evidence>